<dbReference type="Pfam" id="PF19293">
    <property type="entry name" value="CdaA_N"/>
    <property type="match status" value="1"/>
</dbReference>
<keyword evidence="6" id="KW-0472">Membrane</keyword>
<feature type="domain" description="DAC" evidence="7">
    <location>
        <begin position="76"/>
        <end position="155"/>
    </location>
</feature>
<evidence type="ECO:0000256" key="5">
    <source>
        <dbReference type="ARBA" id="ARBA00022840"/>
    </source>
</evidence>
<dbReference type="EMBL" id="QNBC01000114">
    <property type="protein sequence ID" value="RKX65037.1"/>
    <property type="molecule type" value="Genomic_DNA"/>
</dbReference>
<dbReference type="GO" id="GO:0005524">
    <property type="term" value="F:ATP binding"/>
    <property type="evidence" value="ECO:0007669"/>
    <property type="project" value="UniProtKB-KW"/>
</dbReference>
<feature type="non-terminal residue" evidence="8">
    <location>
        <position position="155"/>
    </location>
</feature>
<evidence type="ECO:0000256" key="3">
    <source>
        <dbReference type="ARBA" id="ARBA00022695"/>
    </source>
</evidence>
<gene>
    <name evidence="8" type="ORF">DRP44_07140</name>
</gene>
<dbReference type="AlphaFoldDB" id="A0A660S5W1"/>
<dbReference type="SUPFAM" id="SSF143597">
    <property type="entry name" value="YojJ-like"/>
    <property type="match status" value="1"/>
</dbReference>
<dbReference type="PANTHER" id="PTHR34185:SF1">
    <property type="entry name" value="DIADENYLATE CYCLASE"/>
    <property type="match status" value="1"/>
</dbReference>
<dbReference type="GO" id="GO:0106408">
    <property type="term" value="F:diadenylate cyclase activity"/>
    <property type="evidence" value="ECO:0007669"/>
    <property type="project" value="UniProtKB-EC"/>
</dbReference>
<dbReference type="Pfam" id="PF02457">
    <property type="entry name" value="DAC"/>
    <property type="match status" value="1"/>
</dbReference>
<evidence type="ECO:0000256" key="2">
    <source>
        <dbReference type="ARBA" id="ARBA00022679"/>
    </source>
</evidence>
<keyword evidence="2" id="KW-0808">Transferase</keyword>
<keyword evidence="3" id="KW-0548">Nucleotidyltransferase</keyword>
<feature type="transmembrane region" description="Helical" evidence="6">
    <location>
        <begin position="6"/>
        <end position="26"/>
    </location>
</feature>
<comment type="caution">
    <text evidence="8">The sequence shown here is derived from an EMBL/GenBank/DDBJ whole genome shotgun (WGS) entry which is preliminary data.</text>
</comment>
<dbReference type="InterPro" id="IPR036888">
    <property type="entry name" value="DNA_integrity_DisA_N_sf"/>
</dbReference>
<dbReference type="InterPro" id="IPR003390">
    <property type="entry name" value="DNA_integrity_scan_DisA_N"/>
</dbReference>
<feature type="transmembrane region" description="Helical" evidence="6">
    <location>
        <begin position="38"/>
        <end position="60"/>
    </location>
</feature>
<dbReference type="PROSITE" id="PS51794">
    <property type="entry name" value="DAC"/>
    <property type="match status" value="1"/>
</dbReference>
<dbReference type="Proteomes" id="UP000282321">
    <property type="component" value="Unassembled WGS sequence"/>
</dbReference>
<sequence>MIIFSPIDIFDIAILAFITYEIFIFIKNSRANQMIIGLILIFVFVLLANILNMVGLKWLADQLKNVWLIAFFIIFQHELRSAVNEIGKSNILNFLSKSENLTVIDKLVKATMQLKDRGVGAIIVITKNNVLSHIEETGTKLDSAISEDLISTIFT</sequence>
<dbReference type="Gene3D" id="3.40.1700.10">
    <property type="entry name" value="DNA integrity scanning protein, DisA, N-terminal domain"/>
    <property type="match status" value="1"/>
</dbReference>
<evidence type="ECO:0000259" key="7">
    <source>
        <dbReference type="PROSITE" id="PS51794"/>
    </source>
</evidence>
<name>A0A660S5W1_UNCT6</name>
<evidence type="ECO:0000256" key="1">
    <source>
        <dbReference type="ARBA" id="ARBA00000877"/>
    </source>
</evidence>
<reference evidence="8 9" key="1">
    <citation type="submission" date="2018-06" db="EMBL/GenBank/DDBJ databases">
        <title>Extensive metabolic versatility and redundancy in microbially diverse, dynamic hydrothermal sediments.</title>
        <authorList>
            <person name="Dombrowski N."/>
            <person name="Teske A."/>
            <person name="Baker B.J."/>
        </authorList>
    </citation>
    <scope>NUCLEOTIDE SEQUENCE [LARGE SCALE GENOMIC DNA]</scope>
    <source>
        <strain evidence="8">B35_G9</strain>
    </source>
</reference>
<keyword evidence="5" id="KW-0067">ATP-binding</keyword>
<keyword evidence="6" id="KW-0812">Transmembrane</keyword>
<proteinExistence type="predicted"/>
<evidence type="ECO:0000256" key="4">
    <source>
        <dbReference type="ARBA" id="ARBA00022741"/>
    </source>
</evidence>
<keyword evidence="6" id="KW-1133">Transmembrane helix</keyword>
<evidence type="ECO:0000313" key="8">
    <source>
        <dbReference type="EMBL" id="RKX65037.1"/>
    </source>
</evidence>
<keyword evidence="4" id="KW-0547">Nucleotide-binding</keyword>
<accession>A0A660S5W1</accession>
<comment type="catalytic activity">
    <reaction evidence="1">
        <text>2 ATP = 3',3'-c-di-AMP + 2 diphosphate</text>
        <dbReference type="Rhea" id="RHEA:35655"/>
        <dbReference type="ChEBI" id="CHEBI:30616"/>
        <dbReference type="ChEBI" id="CHEBI:33019"/>
        <dbReference type="ChEBI" id="CHEBI:71500"/>
        <dbReference type="EC" id="2.7.7.85"/>
    </reaction>
</comment>
<evidence type="ECO:0000313" key="9">
    <source>
        <dbReference type="Proteomes" id="UP000282321"/>
    </source>
</evidence>
<organism evidence="8 9">
    <name type="scientific">candidate division TA06 bacterium</name>
    <dbReference type="NCBI Taxonomy" id="2250710"/>
    <lineage>
        <taxon>Bacteria</taxon>
        <taxon>Bacteria division TA06</taxon>
    </lineage>
</organism>
<dbReference type="GO" id="GO:0004016">
    <property type="term" value="F:adenylate cyclase activity"/>
    <property type="evidence" value="ECO:0007669"/>
    <property type="project" value="TreeGrafter"/>
</dbReference>
<dbReference type="PANTHER" id="PTHR34185">
    <property type="entry name" value="DIADENYLATE CYCLASE"/>
    <property type="match status" value="1"/>
</dbReference>
<evidence type="ECO:0000256" key="6">
    <source>
        <dbReference type="SAM" id="Phobius"/>
    </source>
</evidence>
<dbReference type="InterPro" id="IPR050338">
    <property type="entry name" value="DisA"/>
</dbReference>
<protein>
    <recommendedName>
        <fullName evidence="7">DAC domain-containing protein</fullName>
    </recommendedName>
</protein>
<dbReference type="InterPro" id="IPR045585">
    <property type="entry name" value="CdaA_N"/>
</dbReference>